<dbReference type="RefSeq" id="WP_209746669.1">
    <property type="nucleotide sequence ID" value="NZ_JBHSMH010000007.1"/>
</dbReference>
<accession>A0ABW0LR59</accession>
<evidence type="ECO:0000256" key="3">
    <source>
        <dbReference type="ARBA" id="ARBA00023015"/>
    </source>
</evidence>
<reference evidence="8" key="1">
    <citation type="journal article" date="2019" name="Int. J. Syst. Evol. Microbiol.">
        <title>The Global Catalogue of Microorganisms (GCM) 10K type strain sequencing project: providing services to taxonomists for standard genome sequencing and annotation.</title>
        <authorList>
            <consortium name="The Broad Institute Genomics Platform"/>
            <consortium name="The Broad Institute Genome Sequencing Center for Infectious Disease"/>
            <person name="Wu L."/>
            <person name="Ma J."/>
        </authorList>
    </citation>
    <scope>NUCLEOTIDE SEQUENCE [LARGE SCALE GENOMIC DNA]</scope>
    <source>
        <strain evidence="8">CCUG 57113</strain>
    </source>
</reference>
<dbReference type="Pfam" id="PF00158">
    <property type="entry name" value="Sigma54_activat"/>
    <property type="match status" value="1"/>
</dbReference>
<gene>
    <name evidence="7" type="ORF">ACFPPD_05735</name>
</gene>
<dbReference type="InterPro" id="IPR025944">
    <property type="entry name" value="Sigma_54_int_dom_CS"/>
</dbReference>
<dbReference type="InterPro" id="IPR035965">
    <property type="entry name" value="PAS-like_dom_sf"/>
</dbReference>
<dbReference type="InterPro" id="IPR036388">
    <property type="entry name" value="WH-like_DNA-bd_sf"/>
</dbReference>
<evidence type="ECO:0000256" key="5">
    <source>
        <dbReference type="ARBA" id="ARBA00023163"/>
    </source>
</evidence>
<dbReference type="Gene3D" id="1.10.10.10">
    <property type="entry name" value="Winged helix-like DNA-binding domain superfamily/Winged helix DNA-binding domain"/>
    <property type="match status" value="1"/>
</dbReference>
<evidence type="ECO:0000313" key="7">
    <source>
        <dbReference type="EMBL" id="MFC5468213.1"/>
    </source>
</evidence>
<dbReference type="PANTHER" id="PTHR32071">
    <property type="entry name" value="TRANSCRIPTIONAL REGULATORY PROTEIN"/>
    <property type="match status" value="1"/>
</dbReference>
<dbReference type="InterPro" id="IPR058031">
    <property type="entry name" value="AAA_lid_NorR"/>
</dbReference>
<dbReference type="PROSITE" id="PS00676">
    <property type="entry name" value="SIGMA54_INTERACT_2"/>
    <property type="match status" value="1"/>
</dbReference>
<evidence type="ECO:0000256" key="1">
    <source>
        <dbReference type="ARBA" id="ARBA00022741"/>
    </source>
</evidence>
<evidence type="ECO:0000256" key="2">
    <source>
        <dbReference type="ARBA" id="ARBA00022840"/>
    </source>
</evidence>
<dbReference type="InterPro" id="IPR002078">
    <property type="entry name" value="Sigma_54_int"/>
</dbReference>
<evidence type="ECO:0000313" key="8">
    <source>
        <dbReference type="Proteomes" id="UP001596105"/>
    </source>
</evidence>
<dbReference type="InterPro" id="IPR025943">
    <property type="entry name" value="Sigma_54_int_dom_ATP-bd_2"/>
</dbReference>
<dbReference type="InterPro" id="IPR027417">
    <property type="entry name" value="P-loop_NTPase"/>
</dbReference>
<dbReference type="PROSITE" id="PS00688">
    <property type="entry name" value="SIGMA54_INTERACT_3"/>
    <property type="match status" value="1"/>
</dbReference>
<dbReference type="SUPFAM" id="SSF55785">
    <property type="entry name" value="PYP-like sensor domain (PAS domain)"/>
    <property type="match status" value="1"/>
</dbReference>
<dbReference type="SUPFAM" id="SSF52540">
    <property type="entry name" value="P-loop containing nucleoside triphosphate hydrolases"/>
    <property type="match status" value="1"/>
</dbReference>
<keyword evidence="1" id="KW-0547">Nucleotide-binding</keyword>
<dbReference type="Gene3D" id="3.40.50.300">
    <property type="entry name" value="P-loop containing nucleotide triphosphate hydrolases"/>
    <property type="match status" value="1"/>
</dbReference>
<organism evidence="7 8">
    <name type="scientific">Cohnella suwonensis</name>
    <dbReference type="NCBI Taxonomy" id="696072"/>
    <lineage>
        <taxon>Bacteria</taxon>
        <taxon>Bacillati</taxon>
        <taxon>Bacillota</taxon>
        <taxon>Bacilli</taxon>
        <taxon>Bacillales</taxon>
        <taxon>Paenibacillaceae</taxon>
        <taxon>Cohnella</taxon>
    </lineage>
</organism>
<evidence type="ECO:0000259" key="6">
    <source>
        <dbReference type="PROSITE" id="PS50045"/>
    </source>
</evidence>
<keyword evidence="4" id="KW-0238">DNA-binding</keyword>
<dbReference type="PANTHER" id="PTHR32071:SF57">
    <property type="entry name" value="C4-DICARBOXYLATE TRANSPORT TRANSCRIPTIONAL REGULATORY PROTEIN DCTD"/>
    <property type="match status" value="1"/>
</dbReference>
<dbReference type="CDD" id="cd00009">
    <property type="entry name" value="AAA"/>
    <property type="match status" value="1"/>
</dbReference>
<dbReference type="Pfam" id="PF25601">
    <property type="entry name" value="AAA_lid_14"/>
    <property type="match status" value="1"/>
</dbReference>
<keyword evidence="8" id="KW-1185">Reference proteome</keyword>
<dbReference type="Proteomes" id="UP001596105">
    <property type="component" value="Unassembled WGS sequence"/>
</dbReference>
<evidence type="ECO:0000256" key="4">
    <source>
        <dbReference type="ARBA" id="ARBA00023125"/>
    </source>
</evidence>
<dbReference type="SMART" id="SM00382">
    <property type="entry name" value="AAA"/>
    <property type="match status" value="1"/>
</dbReference>
<protein>
    <submittedName>
        <fullName evidence="7">Sigma-54 interaction domain-containing protein</fullName>
    </submittedName>
</protein>
<keyword evidence="3" id="KW-0805">Transcription regulation</keyword>
<feature type="domain" description="Sigma-54 factor interaction" evidence="6">
    <location>
        <begin position="335"/>
        <end position="560"/>
    </location>
</feature>
<name>A0ABW0LR59_9BACL</name>
<proteinExistence type="predicted"/>
<dbReference type="Gene3D" id="3.30.450.20">
    <property type="entry name" value="PAS domain"/>
    <property type="match status" value="1"/>
</dbReference>
<dbReference type="Gene3D" id="1.10.8.60">
    <property type="match status" value="1"/>
</dbReference>
<dbReference type="EMBL" id="JBHSMH010000007">
    <property type="protein sequence ID" value="MFC5468213.1"/>
    <property type="molecule type" value="Genomic_DNA"/>
</dbReference>
<dbReference type="InterPro" id="IPR003593">
    <property type="entry name" value="AAA+_ATPase"/>
</dbReference>
<comment type="caution">
    <text evidence="7">The sequence shown here is derived from an EMBL/GenBank/DDBJ whole genome shotgun (WGS) entry which is preliminary data.</text>
</comment>
<sequence length="699" mass="78787">MQRLKIAVIAGSVGTSSMLCRQLEPLLGGYMQFLPYSVHDWTGTEEVDLVMISSHILFIKHSPFHVKNKTDILIIKRTLSKEGWGMIRQLSPGEKYLVVNDERDSVVESISLLYELGLRHVDLVPYYLGAPDNRNVTMAITPGEPQLVPEYVTHTIDIGARVVDLSTIVELLTRFHLLNSEMRGVLNAYAKTIATSNLGLQVTLQELVNGKNLFEETLNMVQDGVVTFDERGVIAFINDTAEDLLQSRRDASNLSIQQLLRYQGIDPQFLQGDVKDQLITIRDQTVIANATWIRGHSSVRVLILKIAKKVEELELKLRTQLRQNGHAAKFTFKDIVTESPVMKRIIGRARKMANNDFSILLLGENGTGKELFAHSIHQYSHRSKFPFIAFNCGALPENLLESELFGYEEGAFTGARRGGKPGLFEQAHKGTIFLDEIGDISPALQTRLLRVLQHKEILKVGGTRMLPVDVRVIAATHRDLPRMVKEVTFREDLYYRLKVLQIDILPLRERKEDIPALIRFFLERRGLPFDLSGPIMEAMLNYEWPGNIRELENTIEYLSIMGDETFEVEDLPFLTQRSANPLSKPEEEGVFRPDAVQAASPTFGNDGESLGENRLITVSAAGIDAERLLLELVLGANRTGRHTGRRNLAGMARERGLIMTENEIRKRMESLRAQGLVDIRLGRSGCMLTAEGFKRLQQL</sequence>
<dbReference type="PROSITE" id="PS50045">
    <property type="entry name" value="SIGMA54_INTERACT_4"/>
    <property type="match status" value="1"/>
</dbReference>
<keyword evidence="5" id="KW-0804">Transcription</keyword>
<keyword evidence="2" id="KW-0067">ATP-binding</keyword>